<dbReference type="SUPFAM" id="SSF53756">
    <property type="entry name" value="UDP-Glycosyltransferase/glycogen phosphorylase"/>
    <property type="match status" value="1"/>
</dbReference>
<gene>
    <name evidence="2" type="primary">mshA</name>
</gene>
<protein>
    <submittedName>
        <fullName evidence="2">Glycosyl transferase</fullName>
    </submittedName>
</protein>
<sequence>MRVDFISFSDLKGGAAIATYKLFKALNKQVDARLLVAHKKSTNSSEIILGPNGKDSFFHFIIRLFSYFFSKIYETGNSAKHSLNLGSSPNVLRDIDINADVIHLHWFCNDTLSINKVFWLIKSAEKVVITLHDDWFFCGAEHYSLESKRYIEGYTRDNFFGKGVDLDRWVFLRKKKLIANTIDSTPVFTAPSKWMVERAKSSYLLKNSAVTYLPNIIDCQAFKKLDKSQLTRNFNIPANKVVIAFGAVGGGGNYLKGYDLLIEALKALHENVIEIDNIHLLVFGGKASVEETLCGYQVTHTGYLSSYHDLSQVYNLADFVVVPSRIESFGQVAAESLACETPVVCFDNSAVAEIVEHGISGFHAKAFDTKDLAHKIKLAIDLSHTKRNVMGVNGRKSILERYSSSVVTSLALDIYRGKIE</sequence>
<dbReference type="GO" id="GO:0016757">
    <property type="term" value="F:glycosyltransferase activity"/>
    <property type="evidence" value="ECO:0007669"/>
    <property type="project" value="InterPro"/>
</dbReference>
<evidence type="ECO:0000259" key="1">
    <source>
        <dbReference type="Pfam" id="PF00534"/>
    </source>
</evidence>
<dbReference type="AlphaFoldDB" id="A0A5P4S8V4"/>
<keyword evidence="2" id="KW-0808">Transferase</keyword>
<dbReference type="EMBL" id="MK482094">
    <property type="protein sequence ID" value="QFC18315.1"/>
    <property type="molecule type" value="Genomic_DNA"/>
</dbReference>
<accession>A0A5P4S8V4</accession>
<dbReference type="Pfam" id="PF00534">
    <property type="entry name" value="Glycos_transf_1"/>
    <property type="match status" value="1"/>
</dbReference>
<dbReference type="PANTHER" id="PTHR45947">
    <property type="entry name" value="SULFOQUINOVOSYL TRANSFERASE SQD2"/>
    <property type="match status" value="1"/>
</dbReference>
<feature type="domain" description="Glycosyl transferase family 1" evidence="1">
    <location>
        <begin position="254"/>
        <end position="396"/>
    </location>
</feature>
<dbReference type="InterPro" id="IPR050194">
    <property type="entry name" value="Glycosyltransferase_grp1"/>
</dbReference>
<name>A0A5P4S8V4_VIBPH</name>
<reference evidence="2" key="1">
    <citation type="journal article" date="2019" name="Int. J. Food Microbiol.">
        <title>Developing a novel molecular serotyping system based on capsular polysaccharide synthesis gene clusters of Vibrio parahaemolyticus.</title>
        <authorList>
            <person name="Pang Y."/>
            <person name="Guo X."/>
            <person name="Tian X."/>
            <person name="Liu F."/>
            <person name="Wang L."/>
            <person name="Wu J."/>
            <person name="Zhang S."/>
            <person name="Li S."/>
            <person name="Liu B."/>
        </authorList>
    </citation>
    <scope>NUCLEOTIDE SEQUENCE</scope>
    <source>
        <strain evidence="2">G3570</strain>
    </source>
</reference>
<proteinExistence type="predicted"/>
<dbReference type="PANTHER" id="PTHR45947:SF3">
    <property type="entry name" value="SULFOQUINOVOSYL TRANSFERASE SQD2"/>
    <property type="match status" value="1"/>
</dbReference>
<organism evidence="2">
    <name type="scientific">Vibrio parahaemolyticus</name>
    <dbReference type="NCBI Taxonomy" id="670"/>
    <lineage>
        <taxon>Bacteria</taxon>
        <taxon>Pseudomonadati</taxon>
        <taxon>Pseudomonadota</taxon>
        <taxon>Gammaproteobacteria</taxon>
        <taxon>Vibrionales</taxon>
        <taxon>Vibrionaceae</taxon>
        <taxon>Vibrio</taxon>
    </lineage>
</organism>
<evidence type="ECO:0000313" key="2">
    <source>
        <dbReference type="EMBL" id="QFC18315.1"/>
    </source>
</evidence>
<dbReference type="Gene3D" id="3.40.50.2000">
    <property type="entry name" value="Glycogen Phosphorylase B"/>
    <property type="match status" value="2"/>
</dbReference>
<dbReference type="InterPro" id="IPR001296">
    <property type="entry name" value="Glyco_trans_1"/>
</dbReference>